<dbReference type="InterPro" id="IPR001173">
    <property type="entry name" value="Glyco_trans_2-like"/>
</dbReference>
<feature type="domain" description="Glycosyltransferase 2-like" evidence="1">
    <location>
        <begin position="33"/>
        <end position="166"/>
    </location>
</feature>
<evidence type="ECO:0000313" key="2">
    <source>
        <dbReference type="EMBL" id="AWK03664.1"/>
    </source>
</evidence>
<keyword evidence="3" id="KW-1185">Reference proteome</keyword>
<dbReference type="InterPro" id="IPR029044">
    <property type="entry name" value="Nucleotide-diphossugar_trans"/>
</dbReference>
<evidence type="ECO:0000313" key="3">
    <source>
        <dbReference type="Proteomes" id="UP000245250"/>
    </source>
</evidence>
<evidence type="ECO:0000259" key="1">
    <source>
        <dbReference type="Pfam" id="PF00535"/>
    </source>
</evidence>
<dbReference type="Proteomes" id="UP000245250">
    <property type="component" value="Chromosome"/>
</dbReference>
<reference evidence="2 3" key="1">
    <citation type="submission" date="2018-05" db="EMBL/GenBank/DDBJ databases">
        <title>Genome sequencing of Flavobacterium sp. HYN0056.</title>
        <authorList>
            <person name="Yi H."/>
            <person name="Baek C."/>
        </authorList>
    </citation>
    <scope>NUCLEOTIDE SEQUENCE [LARGE SCALE GENOMIC DNA]</scope>
    <source>
        <strain evidence="2 3">HYN0056</strain>
    </source>
</reference>
<name>A0A2S1YHY1_9FLAO</name>
<gene>
    <name evidence="2" type="ORF">HYN56_05265</name>
</gene>
<dbReference type="KEGG" id="fcr:HYN56_05265"/>
<dbReference type="SUPFAM" id="SSF53448">
    <property type="entry name" value="Nucleotide-diphospho-sugar transferases"/>
    <property type="match status" value="1"/>
</dbReference>
<dbReference type="Pfam" id="PF00535">
    <property type="entry name" value="Glycos_transf_2"/>
    <property type="match status" value="1"/>
</dbReference>
<keyword evidence="2" id="KW-0808">Transferase</keyword>
<dbReference type="CDD" id="cd00761">
    <property type="entry name" value="Glyco_tranf_GTA_type"/>
    <property type="match status" value="1"/>
</dbReference>
<dbReference type="AlphaFoldDB" id="A0A2S1YHY1"/>
<sequence>MIFYFKQIQIKIIFLIKTENVSFFNIKMTQGYSIAIPAYGRPHEFEDLLQSIYEMEMLPNEIIICEDFSKERAEIQAVAEKYQVIFNAKNVIVSYIENEKNLGYDANIRKLIDLALFKWVILIGNDDLFLKNGLTEIDNFCKRNQSIAMVSRPFIRFEKDINKPLGISRILPNEVIIGKNDSAKLIFRMCGFVGGLVINKEWAKKLATDKYDGTLFYQIYLAANAFCTTGIGYLANPSVGGRAGNPPLFGNSGKDGDFHIPGSYSAKGRASMWKGVLDIGKDVGNLYKIEIREELRQELMIRQSFHVFEMNVGVSKETLKELKSELKKLDLFDHWIPKTLYFLNITFGKNAYYVYYLTRKLMQ</sequence>
<proteinExistence type="predicted"/>
<accession>A0A2S1YHY1</accession>
<organism evidence="2 3">
    <name type="scientific">Flavobacterium crocinum</name>
    <dbReference type="NCBI Taxonomy" id="2183896"/>
    <lineage>
        <taxon>Bacteria</taxon>
        <taxon>Pseudomonadati</taxon>
        <taxon>Bacteroidota</taxon>
        <taxon>Flavobacteriia</taxon>
        <taxon>Flavobacteriales</taxon>
        <taxon>Flavobacteriaceae</taxon>
        <taxon>Flavobacterium</taxon>
    </lineage>
</organism>
<dbReference type="EMBL" id="CP029255">
    <property type="protein sequence ID" value="AWK03664.1"/>
    <property type="molecule type" value="Genomic_DNA"/>
</dbReference>
<dbReference type="Gene3D" id="3.90.550.10">
    <property type="entry name" value="Spore Coat Polysaccharide Biosynthesis Protein SpsA, Chain A"/>
    <property type="match status" value="1"/>
</dbReference>
<dbReference type="GO" id="GO:0016740">
    <property type="term" value="F:transferase activity"/>
    <property type="evidence" value="ECO:0007669"/>
    <property type="project" value="UniProtKB-KW"/>
</dbReference>
<protein>
    <submittedName>
        <fullName evidence="2">Glycosyl transferase</fullName>
    </submittedName>
</protein>